<evidence type="ECO:0000313" key="2">
    <source>
        <dbReference type="Proteomes" id="UP001055200"/>
    </source>
</evidence>
<gene>
    <name evidence="1" type="ORF">MIU77_11405</name>
</gene>
<dbReference type="Proteomes" id="UP001055200">
    <property type="component" value="Chromosome"/>
</dbReference>
<proteinExistence type="predicted"/>
<evidence type="ECO:0000313" key="1">
    <source>
        <dbReference type="EMBL" id="ULN51513.1"/>
    </source>
</evidence>
<protein>
    <submittedName>
        <fullName evidence="1">Uncharacterized protein</fullName>
    </submittedName>
</protein>
<organism evidence="1 2">
    <name type="scientific">Mycolicibacillus parakoreensis</name>
    <dbReference type="NCBI Taxonomy" id="1069221"/>
    <lineage>
        <taxon>Bacteria</taxon>
        <taxon>Bacillati</taxon>
        <taxon>Actinomycetota</taxon>
        <taxon>Actinomycetes</taxon>
        <taxon>Mycobacteriales</taxon>
        <taxon>Mycobacteriaceae</taxon>
        <taxon>Mycolicibacillus</taxon>
    </lineage>
</organism>
<dbReference type="RefSeq" id="WP_240169796.1">
    <property type="nucleotide sequence ID" value="NZ_CP092365.1"/>
</dbReference>
<accession>A0ABY3TUX9</accession>
<dbReference type="EMBL" id="CP092365">
    <property type="protein sequence ID" value="ULN51513.1"/>
    <property type="molecule type" value="Genomic_DNA"/>
</dbReference>
<sequence length="105" mass="11255">MNTPALPAGARWISEWERTDDGEATRIFTFPAKQIGPTQAKGNAPIDVKLGGEMASDGSIVWHVGITAESEMITVTLHQGLELARALDRALEDAIDATPGQGWVQ</sequence>
<reference evidence="1" key="1">
    <citation type="submission" date="2022-08" db="EMBL/GenBank/DDBJ databases">
        <title>Complete genome sequence of 14 non-tuberculosis mycobacteria type-strains.</title>
        <authorList>
            <person name="Igarashi Y."/>
            <person name="Osugi A."/>
            <person name="Mitarai S."/>
        </authorList>
    </citation>
    <scope>NUCLEOTIDE SEQUENCE</scope>
    <source>
        <strain evidence="1">DSM 45575</strain>
    </source>
</reference>
<keyword evidence="2" id="KW-1185">Reference proteome</keyword>
<name>A0ABY3TUX9_9MYCO</name>